<gene>
    <name evidence="3" type="ORF">Arub01_23310</name>
</gene>
<evidence type="ECO:0000313" key="3">
    <source>
        <dbReference type="EMBL" id="GLW64087.1"/>
    </source>
</evidence>
<name>A0A9W6PUY4_9ACTN</name>
<evidence type="ECO:0000259" key="2">
    <source>
        <dbReference type="Pfam" id="PF19747"/>
    </source>
</evidence>
<dbReference type="AlphaFoldDB" id="A0A9W6PUY4"/>
<protein>
    <recommendedName>
        <fullName evidence="2">DUF6234 domain-containing protein</fullName>
    </recommendedName>
</protein>
<reference evidence="3" key="1">
    <citation type="submission" date="2023-02" db="EMBL/GenBank/DDBJ databases">
        <title>Actinomadura rubrobrunea NBRC 14622.</title>
        <authorList>
            <person name="Ichikawa N."/>
            <person name="Sato H."/>
            <person name="Tonouchi N."/>
        </authorList>
    </citation>
    <scope>NUCLEOTIDE SEQUENCE</scope>
    <source>
        <strain evidence="3">NBRC 14622</strain>
    </source>
</reference>
<keyword evidence="1" id="KW-0472">Membrane</keyword>
<sequence length="112" mass="11797">MTLSAMTTGSRRTALTWLTDVLFAVTFLACEAAVLFVLWLRAAMVAWAASYNGVVEQDWDGTLVALGVVAACAVLLAVVLWRRRWPVAAVTQGLAAAVVALLMAGVLAFEGG</sequence>
<dbReference type="Pfam" id="PF19747">
    <property type="entry name" value="DUF6234"/>
    <property type="match status" value="1"/>
</dbReference>
<organism evidence="3 4">
    <name type="scientific">Actinomadura rubrobrunea</name>
    <dbReference type="NCBI Taxonomy" id="115335"/>
    <lineage>
        <taxon>Bacteria</taxon>
        <taxon>Bacillati</taxon>
        <taxon>Actinomycetota</taxon>
        <taxon>Actinomycetes</taxon>
        <taxon>Streptosporangiales</taxon>
        <taxon>Thermomonosporaceae</taxon>
        <taxon>Actinomadura</taxon>
    </lineage>
</organism>
<feature type="domain" description="DUF6234" evidence="2">
    <location>
        <begin position="19"/>
        <end position="106"/>
    </location>
</feature>
<proteinExistence type="predicted"/>
<evidence type="ECO:0000256" key="1">
    <source>
        <dbReference type="SAM" id="Phobius"/>
    </source>
</evidence>
<dbReference type="Proteomes" id="UP001165124">
    <property type="component" value="Unassembled WGS sequence"/>
</dbReference>
<evidence type="ECO:0000313" key="4">
    <source>
        <dbReference type="Proteomes" id="UP001165124"/>
    </source>
</evidence>
<keyword evidence="4" id="KW-1185">Reference proteome</keyword>
<keyword evidence="1" id="KW-1133">Transmembrane helix</keyword>
<keyword evidence="1" id="KW-0812">Transmembrane</keyword>
<dbReference type="EMBL" id="BSRZ01000004">
    <property type="protein sequence ID" value="GLW64087.1"/>
    <property type="molecule type" value="Genomic_DNA"/>
</dbReference>
<feature type="transmembrane region" description="Helical" evidence="1">
    <location>
        <begin position="88"/>
        <end position="109"/>
    </location>
</feature>
<accession>A0A9W6PUY4</accession>
<feature type="transmembrane region" description="Helical" evidence="1">
    <location>
        <begin position="62"/>
        <end position="81"/>
    </location>
</feature>
<feature type="transmembrane region" description="Helical" evidence="1">
    <location>
        <begin position="21"/>
        <end position="42"/>
    </location>
</feature>
<dbReference type="InterPro" id="IPR046201">
    <property type="entry name" value="DUF6234"/>
</dbReference>
<comment type="caution">
    <text evidence="3">The sequence shown here is derived from an EMBL/GenBank/DDBJ whole genome shotgun (WGS) entry which is preliminary data.</text>
</comment>